<dbReference type="GO" id="GO:0061343">
    <property type="term" value="P:cell adhesion involved in heart morphogenesis"/>
    <property type="evidence" value="ECO:0007669"/>
    <property type="project" value="TreeGrafter"/>
</dbReference>
<dbReference type="EMBL" id="KZ505973">
    <property type="protein sequence ID" value="PKU42641.1"/>
    <property type="molecule type" value="Genomic_DNA"/>
</dbReference>
<keyword evidence="2" id="KW-0808">Transferase</keyword>
<gene>
    <name evidence="2" type="ORF">llap_7058</name>
</gene>
<feature type="compositionally biased region" description="Acidic residues" evidence="1">
    <location>
        <begin position="177"/>
        <end position="188"/>
    </location>
</feature>
<protein>
    <submittedName>
        <fullName evidence="2">Rna-directed dna polymerase from mobile element jockey-like</fullName>
    </submittedName>
</protein>
<dbReference type="OrthoDB" id="416454at2759"/>
<keyword evidence="3" id="KW-1185">Reference proteome</keyword>
<sequence>MDSGIECTLIKFADGTKLWSAIDMLEGSDAIQKDLVRLERWAHANLMKLNKSTCKVLHVGRKSEGGEIVKQVAQRSCGCRIPGGCQGQFVSAVLAMSPPKILPIPSLLVKENVGETALMLCEPCSAVAKALCSLETGGLVTWDIEKAEVVTDFFASVFTSKCSSHTAQVKEGKDRDWENEEPPTEGEDQIQEHLRKLKVHKSMGPDEIHPRVLGELVDEVI</sequence>
<dbReference type="PANTHER" id="PTHR33395:SF22">
    <property type="entry name" value="REVERSE TRANSCRIPTASE DOMAIN-CONTAINING PROTEIN"/>
    <property type="match status" value="1"/>
</dbReference>
<evidence type="ECO:0000313" key="3">
    <source>
        <dbReference type="Proteomes" id="UP000233556"/>
    </source>
</evidence>
<dbReference type="GO" id="GO:0003964">
    <property type="term" value="F:RNA-directed DNA polymerase activity"/>
    <property type="evidence" value="ECO:0007669"/>
    <property type="project" value="UniProtKB-KW"/>
</dbReference>
<dbReference type="Proteomes" id="UP000233556">
    <property type="component" value="Unassembled WGS sequence"/>
</dbReference>
<reference evidence="3" key="1">
    <citation type="submission" date="2017-11" db="EMBL/GenBank/DDBJ databases">
        <authorList>
            <person name="Lima N.C."/>
            <person name="Parody-Merino A.M."/>
            <person name="Battley P.F."/>
            <person name="Fidler A.E."/>
            <person name="Prosdocimi F."/>
        </authorList>
    </citation>
    <scope>NUCLEOTIDE SEQUENCE [LARGE SCALE GENOMIC DNA]</scope>
</reference>
<evidence type="ECO:0000256" key="1">
    <source>
        <dbReference type="SAM" id="MobiDB-lite"/>
    </source>
</evidence>
<dbReference type="PANTHER" id="PTHR33395">
    <property type="entry name" value="TRANSCRIPTASE, PUTATIVE-RELATED-RELATED"/>
    <property type="match status" value="1"/>
</dbReference>
<proteinExistence type="predicted"/>
<name>A0A2I0U9F4_LIMLA</name>
<dbReference type="AlphaFoldDB" id="A0A2I0U9F4"/>
<keyword evidence="2" id="KW-0548">Nucleotidyltransferase</keyword>
<dbReference type="GO" id="GO:0031012">
    <property type="term" value="C:extracellular matrix"/>
    <property type="evidence" value="ECO:0007669"/>
    <property type="project" value="TreeGrafter"/>
</dbReference>
<feature type="region of interest" description="Disordered" evidence="1">
    <location>
        <begin position="169"/>
        <end position="188"/>
    </location>
</feature>
<evidence type="ECO:0000313" key="2">
    <source>
        <dbReference type="EMBL" id="PKU42641.1"/>
    </source>
</evidence>
<organism evidence="2 3">
    <name type="scientific">Limosa lapponica baueri</name>
    <dbReference type="NCBI Taxonomy" id="1758121"/>
    <lineage>
        <taxon>Eukaryota</taxon>
        <taxon>Metazoa</taxon>
        <taxon>Chordata</taxon>
        <taxon>Craniata</taxon>
        <taxon>Vertebrata</taxon>
        <taxon>Euteleostomi</taxon>
        <taxon>Archelosauria</taxon>
        <taxon>Archosauria</taxon>
        <taxon>Dinosauria</taxon>
        <taxon>Saurischia</taxon>
        <taxon>Theropoda</taxon>
        <taxon>Coelurosauria</taxon>
        <taxon>Aves</taxon>
        <taxon>Neognathae</taxon>
        <taxon>Neoaves</taxon>
        <taxon>Charadriiformes</taxon>
        <taxon>Scolopacidae</taxon>
        <taxon>Limosa</taxon>
    </lineage>
</organism>
<dbReference type="GO" id="GO:0007508">
    <property type="term" value="P:larval heart development"/>
    <property type="evidence" value="ECO:0007669"/>
    <property type="project" value="TreeGrafter"/>
</dbReference>
<keyword evidence="2" id="KW-0695">RNA-directed DNA polymerase</keyword>
<accession>A0A2I0U9F4</accession>
<reference evidence="3" key="2">
    <citation type="submission" date="2017-12" db="EMBL/GenBank/DDBJ databases">
        <title>Genome sequence of the Bar-tailed Godwit (Limosa lapponica baueri).</title>
        <authorList>
            <person name="Lima N.C.B."/>
            <person name="Parody-Merino A.M."/>
            <person name="Battley P.F."/>
            <person name="Fidler A.E."/>
            <person name="Prosdocimi F."/>
        </authorList>
    </citation>
    <scope>NUCLEOTIDE SEQUENCE [LARGE SCALE GENOMIC DNA]</scope>
</reference>